<dbReference type="Proteomes" id="UP000017747">
    <property type="component" value="Unassembled WGS sequence"/>
</dbReference>
<dbReference type="Gene3D" id="3.10.180.10">
    <property type="entry name" value="2,3-Dihydroxybiphenyl 1,2-Dioxygenase, domain 1"/>
    <property type="match status" value="2"/>
</dbReference>
<dbReference type="OrthoDB" id="9792626at2"/>
<dbReference type="PATRIC" id="fig|994573.3.peg.2579"/>
<dbReference type="PANTHER" id="PTHR43279:SF1">
    <property type="entry name" value="CATECHOL-2,3-DIOXYGENASE"/>
    <property type="match status" value="1"/>
</dbReference>
<dbReference type="eggNOG" id="COG2514">
    <property type="taxonomic scope" value="Bacteria"/>
</dbReference>
<dbReference type="EMBL" id="AXUN02000191">
    <property type="protein sequence ID" value="ETA80040.1"/>
    <property type="molecule type" value="Genomic_DNA"/>
</dbReference>
<keyword evidence="2" id="KW-0223">Dioxygenase</keyword>
<organism evidence="2 3">
    <name type="scientific">Youngiibacter fragilis 232.1</name>
    <dbReference type="NCBI Taxonomy" id="994573"/>
    <lineage>
        <taxon>Bacteria</taxon>
        <taxon>Bacillati</taxon>
        <taxon>Bacillota</taxon>
        <taxon>Clostridia</taxon>
        <taxon>Eubacteriales</taxon>
        <taxon>Clostridiaceae</taxon>
        <taxon>Youngiibacter</taxon>
    </lineage>
</organism>
<dbReference type="InterPro" id="IPR029068">
    <property type="entry name" value="Glyas_Bleomycin-R_OHBP_Dase"/>
</dbReference>
<proteinExistence type="predicted"/>
<dbReference type="PROSITE" id="PS51819">
    <property type="entry name" value="VOC"/>
    <property type="match status" value="1"/>
</dbReference>
<evidence type="ECO:0000313" key="2">
    <source>
        <dbReference type="EMBL" id="ETA80040.1"/>
    </source>
</evidence>
<feature type="domain" description="VOC" evidence="1">
    <location>
        <begin position="6"/>
        <end position="117"/>
    </location>
</feature>
<dbReference type="InterPro" id="IPR037523">
    <property type="entry name" value="VOC_core"/>
</dbReference>
<sequence>MAKTMEIGEVHINSSNIGDLAAYYRTLGLSSERNGDTIELKAGTRTLVVLHETKAARRHEVGLYHFAIRVPSRRDLGDFIQNLIDRRITVTGASDHKVSEAVYLSDPEGNGIEVYRDREESEWYDDGEFTMTTEAMDIDGVLGERSYGPYQGMLEGTDMGHIHLHVLDLDESEKFYRDTLGIEKMMDVETAIFTSRDGYHHHIGMNTWLRGTPREKEDGRPGLKGYVIRLSDAAFDSIFNDTDDGMKEIRDPNNILVTVKRGLLS</sequence>
<dbReference type="Pfam" id="PF00903">
    <property type="entry name" value="Glyoxalase"/>
    <property type="match status" value="1"/>
</dbReference>
<dbReference type="SUPFAM" id="SSF54593">
    <property type="entry name" value="Glyoxalase/Bleomycin resistance protein/Dihydroxybiphenyl dioxygenase"/>
    <property type="match status" value="2"/>
</dbReference>
<dbReference type="GO" id="GO:0051213">
    <property type="term" value="F:dioxygenase activity"/>
    <property type="evidence" value="ECO:0007669"/>
    <property type="project" value="UniProtKB-KW"/>
</dbReference>
<evidence type="ECO:0000259" key="1">
    <source>
        <dbReference type="PROSITE" id="PS51819"/>
    </source>
</evidence>
<evidence type="ECO:0000313" key="3">
    <source>
        <dbReference type="Proteomes" id="UP000017747"/>
    </source>
</evidence>
<comment type="caution">
    <text evidence="2">The sequence shown here is derived from an EMBL/GenBank/DDBJ whole genome shotgun (WGS) entry which is preliminary data.</text>
</comment>
<dbReference type="STRING" id="994573.T472_0213735"/>
<dbReference type="PANTHER" id="PTHR43279">
    <property type="entry name" value="CATECHOL-2,3-DIOXYGENASE"/>
    <property type="match status" value="1"/>
</dbReference>
<dbReference type="InterPro" id="IPR004360">
    <property type="entry name" value="Glyas_Fos-R_dOase_dom"/>
</dbReference>
<protein>
    <submittedName>
        <fullName evidence="2">Biphenyl-2,3-diol 1,2-dioxygenase</fullName>
    </submittedName>
</protein>
<accession>V7I1B6</accession>
<keyword evidence="2" id="KW-0560">Oxidoreductase</keyword>
<dbReference type="RefSeq" id="WP_023384874.1">
    <property type="nucleotide sequence ID" value="NZ_AXUN02000191.1"/>
</dbReference>
<reference evidence="2 3" key="1">
    <citation type="journal article" date="2014" name="Genome Announc.">
        <title>Genome Sequence of Youngiibacter fragilis, the Type Strain of the Genus Youngiibacter.</title>
        <authorList>
            <person name="Wawrik C.B."/>
            <person name="Callaghan A.V."/>
            <person name="Stamps B.W."/>
            <person name="Wawrik B."/>
        </authorList>
    </citation>
    <scope>NUCLEOTIDE SEQUENCE [LARGE SCALE GENOMIC DNA]</scope>
    <source>
        <strain evidence="2 3">232.1</strain>
    </source>
</reference>
<dbReference type="AlphaFoldDB" id="V7I1B6"/>
<name>V7I1B6_9CLOT</name>
<keyword evidence="3" id="KW-1185">Reference proteome</keyword>
<gene>
    <name evidence="2" type="ORF">T472_0213735</name>
</gene>